<dbReference type="Pfam" id="PF05168">
    <property type="entry name" value="HEPN"/>
    <property type="match status" value="1"/>
</dbReference>
<dbReference type="CDD" id="cd05403">
    <property type="entry name" value="NT_KNTase_like"/>
    <property type="match status" value="1"/>
</dbReference>
<dbReference type="Gene3D" id="1.20.120.330">
    <property type="entry name" value="Nucleotidyltransferases domain 2"/>
    <property type="match status" value="1"/>
</dbReference>
<dbReference type="Gene3D" id="3.30.460.10">
    <property type="entry name" value="Beta Polymerase, domain 2"/>
    <property type="match status" value="1"/>
</dbReference>
<gene>
    <name evidence="2" type="ORF">SAMN04515674_103320</name>
</gene>
<dbReference type="InterPro" id="IPR052548">
    <property type="entry name" value="Type_VII_TA_antitoxin"/>
</dbReference>
<keyword evidence="3" id="KW-1185">Reference proteome</keyword>
<name>A0A1I5QQW5_9BACT</name>
<dbReference type="STRING" id="1079859.SAMN04515674_103320"/>
<dbReference type="SUPFAM" id="SSF81593">
    <property type="entry name" value="Nucleotidyltransferase substrate binding subunit/domain"/>
    <property type="match status" value="1"/>
</dbReference>
<dbReference type="AlphaFoldDB" id="A0A1I5QQW5"/>
<dbReference type="InterPro" id="IPR043519">
    <property type="entry name" value="NT_sf"/>
</dbReference>
<dbReference type="PANTHER" id="PTHR33933">
    <property type="entry name" value="NUCLEOTIDYLTRANSFERASE"/>
    <property type="match status" value="1"/>
</dbReference>
<dbReference type="EMBL" id="FOXH01000003">
    <property type="protein sequence ID" value="SFP48612.1"/>
    <property type="molecule type" value="Genomic_DNA"/>
</dbReference>
<dbReference type="Proteomes" id="UP000199306">
    <property type="component" value="Unassembled WGS sequence"/>
</dbReference>
<accession>A0A1I5QQW5</accession>
<evidence type="ECO:0000259" key="1">
    <source>
        <dbReference type="PROSITE" id="PS50910"/>
    </source>
</evidence>
<feature type="domain" description="HEPN" evidence="1">
    <location>
        <begin position="157"/>
        <end position="277"/>
    </location>
</feature>
<proteinExistence type="predicted"/>
<sequence>MKTSFAHLPTDKQQELSAVLDAILQVAKPVMVILFGSYSRGDWVEDRYVENGITYEYKSDFDILIVLKEEKRIPPSLTKGIKHKIGRRADGFTPLGLIFHGIDFLNKELEEGNYFFADIVKEGTMLYDDGQFQLSKAKLLSPKERAKKAQMYFNNWANIANEFFKVFDLCVNNNLLNRAIFQLHQATESYYMTILLVFNDYKPKLHEIDLLGKSAEMADVRFKIVFPRKTPEELRLFILLKRAYIDSRYKMGYSVTKEDLEYLSGRVAILKELTESVCREKIDQLSQGDQTLPA</sequence>
<dbReference type="OrthoDB" id="1321649at2"/>
<evidence type="ECO:0000313" key="3">
    <source>
        <dbReference type="Proteomes" id="UP000199306"/>
    </source>
</evidence>
<dbReference type="SUPFAM" id="SSF81301">
    <property type="entry name" value="Nucleotidyltransferase"/>
    <property type="match status" value="1"/>
</dbReference>
<dbReference type="RefSeq" id="WP_092014545.1">
    <property type="nucleotide sequence ID" value="NZ_FOXH01000003.1"/>
</dbReference>
<dbReference type="SMART" id="SM00748">
    <property type="entry name" value="HEPN"/>
    <property type="match status" value="1"/>
</dbReference>
<evidence type="ECO:0000313" key="2">
    <source>
        <dbReference type="EMBL" id="SFP48612.1"/>
    </source>
</evidence>
<dbReference type="PROSITE" id="PS50910">
    <property type="entry name" value="HEPN"/>
    <property type="match status" value="1"/>
</dbReference>
<dbReference type="InterPro" id="IPR007842">
    <property type="entry name" value="HEPN_dom"/>
</dbReference>
<protein>
    <submittedName>
        <fullName evidence="2">HEPN domain-containing protein</fullName>
    </submittedName>
</protein>
<reference evidence="2 3" key="1">
    <citation type="submission" date="2016-10" db="EMBL/GenBank/DDBJ databases">
        <authorList>
            <person name="de Groot N.N."/>
        </authorList>
    </citation>
    <scope>NUCLEOTIDE SEQUENCE [LARGE SCALE GENOMIC DNA]</scope>
    <source>
        <strain evidence="3">E92,LMG 26720,CCM 7988</strain>
    </source>
</reference>
<organism evidence="2 3">
    <name type="scientific">Pseudarcicella hirudinis</name>
    <dbReference type="NCBI Taxonomy" id="1079859"/>
    <lineage>
        <taxon>Bacteria</taxon>
        <taxon>Pseudomonadati</taxon>
        <taxon>Bacteroidota</taxon>
        <taxon>Cytophagia</taxon>
        <taxon>Cytophagales</taxon>
        <taxon>Flectobacillaceae</taxon>
        <taxon>Pseudarcicella</taxon>
    </lineage>
</organism>
<dbReference type="PANTHER" id="PTHR33933:SF1">
    <property type="entry name" value="PROTEIN ADENYLYLTRANSFERASE MNTA-RELATED"/>
    <property type="match status" value="1"/>
</dbReference>